<sequence length="335" mass="36665">MNETLSSRRPGAEKPMGHISRNGLTADHLVFGSATQVHAWFDVRVFYVRVTSCPLDDAPEVLTMRYPPRDICTALEANGGRISPSEELKLTLRRDRVDTESSEATYVSTDNLRASGTVSFEVYDRDQQLLCGSLERSDPKNDNTEVVDRDRSVSTLSKSIRLGWKMDLTCTVTSPGCAFLRGRQDFSAAVLNPPTMEVCIVGRYSGLPVILTEVVQLIVRRKIPRRNTLDAIVEGEEGERVPNDLLLAGQPEPVSSEEGSYSSLTDKALARLGTFYGSDGSGYGESEDGELSWFNAGVRVGVGIGLGMCLGVGIGVGLLVRTYQATTRSFRRNLF</sequence>
<accession>A0ABD1XJQ5</accession>
<gene>
    <name evidence="2" type="ORF">R1flu_027761</name>
</gene>
<protein>
    <recommendedName>
        <fullName evidence="4">Erythronate-4-phosphate dehydrogenase family protein</fullName>
    </recommendedName>
</protein>
<keyword evidence="1" id="KW-0812">Transmembrane</keyword>
<keyword evidence="1" id="KW-1133">Transmembrane helix</keyword>
<keyword evidence="1" id="KW-0472">Membrane</keyword>
<name>A0ABD1XJQ5_9MARC</name>
<dbReference type="PANTHER" id="PTHR37244">
    <property type="entry name" value="NADP-SPECIFIC GLUTAMATE DEHYDROGENASE"/>
    <property type="match status" value="1"/>
</dbReference>
<dbReference type="EMBL" id="JBHFFA010000008">
    <property type="protein sequence ID" value="KAL2609188.1"/>
    <property type="molecule type" value="Genomic_DNA"/>
</dbReference>
<dbReference type="AlphaFoldDB" id="A0ABD1XJQ5"/>
<evidence type="ECO:0000313" key="2">
    <source>
        <dbReference type="EMBL" id="KAL2609188.1"/>
    </source>
</evidence>
<keyword evidence="3" id="KW-1185">Reference proteome</keyword>
<organism evidence="2 3">
    <name type="scientific">Riccia fluitans</name>
    <dbReference type="NCBI Taxonomy" id="41844"/>
    <lineage>
        <taxon>Eukaryota</taxon>
        <taxon>Viridiplantae</taxon>
        <taxon>Streptophyta</taxon>
        <taxon>Embryophyta</taxon>
        <taxon>Marchantiophyta</taxon>
        <taxon>Marchantiopsida</taxon>
        <taxon>Marchantiidae</taxon>
        <taxon>Marchantiales</taxon>
        <taxon>Ricciaceae</taxon>
        <taxon>Riccia</taxon>
    </lineage>
</organism>
<comment type="caution">
    <text evidence="2">The sequence shown here is derived from an EMBL/GenBank/DDBJ whole genome shotgun (WGS) entry which is preliminary data.</text>
</comment>
<reference evidence="2 3" key="1">
    <citation type="submission" date="2024-09" db="EMBL/GenBank/DDBJ databases">
        <title>Chromosome-scale assembly of Riccia fluitans.</title>
        <authorList>
            <person name="Paukszto L."/>
            <person name="Sawicki J."/>
            <person name="Karawczyk K."/>
            <person name="Piernik-Szablinska J."/>
            <person name="Szczecinska M."/>
            <person name="Mazdziarz M."/>
        </authorList>
    </citation>
    <scope>NUCLEOTIDE SEQUENCE [LARGE SCALE GENOMIC DNA]</scope>
    <source>
        <strain evidence="2">Rf_01</strain>
        <tissue evidence="2">Aerial parts of the thallus</tissue>
    </source>
</reference>
<proteinExistence type="predicted"/>
<evidence type="ECO:0008006" key="4">
    <source>
        <dbReference type="Google" id="ProtNLM"/>
    </source>
</evidence>
<feature type="transmembrane region" description="Helical" evidence="1">
    <location>
        <begin position="300"/>
        <end position="323"/>
    </location>
</feature>
<evidence type="ECO:0000313" key="3">
    <source>
        <dbReference type="Proteomes" id="UP001605036"/>
    </source>
</evidence>
<dbReference type="PANTHER" id="PTHR37244:SF1">
    <property type="entry name" value="NADP-SPECIFIC GLUTAMATE DEHYDROGENASE"/>
    <property type="match status" value="1"/>
</dbReference>
<dbReference type="Proteomes" id="UP001605036">
    <property type="component" value="Unassembled WGS sequence"/>
</dbReference>
<evidence type="ECO:0000256" key="1">
    <source>
        <dbReference type="SAM" id="Phobius"/>
    </source>
</evidence>